<dbReference type="InterPro" id="IPR019416">
    <property type="entry name" value="NCBP3"/>
</dbReference>
<evidence type="ECO:0000256" key="4">
    <source>
        <dbReference type="SAM" id="MobiDB-lite"/>
    </source>
</evidence>
<evidence type="ECO:0000256" key="3">
    <source>
        <dbReference type="SAM" id="Coils"/>
    </source>
</evidence>
<feature type="compositionally biased region" description="Low complexity" evidence="4">
    <location>
        <begin position="607"/>
        <end position="617"/>
    </location>
</feature>
<sequence length="665" mass="77418">MADKMRPNIRVEIHNNLVESMEVDKEILSENEEGEILDDTETDINTTTEDWGGSKAVFTTGINIFDKQEQEKLIERAKRFALKPDEINTFSEEDLQQLHYTLGITGENNSVVRFKAVHMLGTDQMTTDDILEYFHKYAPDSIEWIDMDSCNVLWVDKISAARALYHSSRVVKGMPVRAALAKKFDLLEDESDDLMINSNREIALDEDDDFMGKIDYKNAVDIEEITISVPPGFWRLGTRHPKSKCILLRFAFKTDRQAFRTEKFSKYIVPKPHSKRNKVPKKGIFERNKELKDDKNPWGILARNWDEDANFREKVPVIDIEDDVSAPKMEIKNPNILKRLGKKSVVEEVVEKSVEISSEGEEVEEEDKSSVKSKIPRMRMYADEEEEKQKRKKLIQTLKKQTEKLDEDRSDLRNVLGVTNKRTIMDRLEEETAHDDRQEDLGLRLKNRSKSMILALNRHMDEIENYMMEREDSRPDARTLIGRRRAESPRRRSRSPVHRQRSPLVVRRRRSPITFARRRRSRSKSPERQGLYSYRRIKEERDREVRRHRRNYSPDEEEENFGHKPKSKVAVVIKTQKKPAVASTIWSRVKKPNESESESSESEEESSSTSSSSGSESSDSEEIRVNPRTVDPRERPGFNSGKDVKSRLSAKVDHRSPLKIEITND</sequence>
<dbReference type="Proteomes" id="UP001154078">
    <property type="component" value="Chromosome 4"/>
</dbReference>
<feature type="region of interest" description="Disordered" evidence="4">
    <location>
        <begin position="468"/>
        <end position="665"/>
    </location>
</feature>
<dbReference type="EMBL" id="OV121135">
    <property type="protein sequence ID" value="CAH0555498.1"/>
    <property type="molecule type" value="Genomic_DNA"/>
</dbReference>
<feature type="compositionally biased region" description="Basic and acidic residues" evidence="4">
    <location>
        <begin position="536"/>
        <end position="545"/>
    </location>
</feature>
<evidence type="ECO:0000256" key="1">
    <source>
        <dbReference type="ARBA" id="ARBA00006069"/>
    </source>
</evidence>
<evidence type="ECO:0000313" key="5">
    <source>
        <dbReference type="EMBL" id="CAH0555498.1"/>
    </source>
</evidence>
<dbReference type="GO" id="GO:0005634">
    <property type="term" value="C:nucleus"/>
    <property type="evidence" value="ECO:0007669"/>
    <property type="project" value="TreeGrafter"/>
</dbReference>
<proteinExistence type="inferred from homology"/>
<keyword evidence="3" id="KW-0175">Coiled coil</keyword>
<organism evidence="5 6">
    <name type="scientific">Brassicogethes aeneus</name>
    <name type="common">Rape pollen beetle</name>
    <name type="synonym">Meligethes aeneus</name>
    <dbReference type="NCBI Taxonomy" id="1431903"/>
    <lineage>
        <taxon>Eukaryota</taxon>
        <taxon>Metazoa</taxon>
        <taxon>Ecdysozoa</taxon>
        <taxon>Arthropoda</taxon>
        <taxon>Hexapoda</taxon>
        <taxon>Insecta</taxon>
        <taxon>Pterygota</taxon>
        <taxon>Neoptera</taxon>
        <taxon>Endopterygota</taxon>
        <taxon>Coleoptera</taxon>
        <taxon>Polyphaga</taxon>
        <taxon>Cucujiformia</taxon>
        <taxon>Nitidulidae</taxon>
        <taxon>Meligethinae</taxon>
        <taxon>Brassicogethes</taxon>
    </lineage>
</organism>
<feature type="compositionally biased region" description="Basic and acidic residues" evidence="4">
    <location>
        <begin position="621"/>
        <end position="658"/>
    </location>
</feature>
<evidence type="ECO:0000313" key="6">
    <source>
        <dbReference type="Proteomes" id="UP001154078"/>
    </source>
</evidence>
<feature type="compositionally biased region" description="Acidic residues" evidence="4">
    <location>
        <begin position="595"/>
        <end position="606"/>
    </location>
</feature>
<reference evidence="5" key="1">
    <citation type="submission" date="2021-12" db="EMBL/GenBank/DDBJ databases">
        <authorList>
            <person name="King R."/>
        </authorList>
    </citation>
    <scope>NUCLEOTIDE SEQUENCE</scope>
</reference>
<feature type="compositionally biased region" description="Basic residues" evidence="4">
    <location>
        <begin position="491"/>
        <end position="523"/>
    </location>
</feature>
<dbReference type="OrthoDB" id="422106at2759"/>
<protein>
    <recommendedName>
        <fullName evidence="2">Nuclear cap-binding protein subunit 3</fullName>
    </recommendedName>
</protein>
<evidence type="ECO:0000256" key="2">
    <source>
        <dbReference type="ARBA" id="ARBA00019876"/>
    </source>
</evidence>
<comment type="similarity">
    <text evidence="1">Belongs to the NCBP3 family.</text>
</comment>
<dbReference type="PANTHER" id="PTHR16291:SF0">
    <property type="entry name" value="NUCLEAR CAP-BINDING PROTEIN SUBUNIT 3"/>
    <property type="match status" value="1"/>
</dbReference>
<feature type="coiled-coil region" evidence="3">
    <location>
        <begin position="381"/>
        <end position="415"/>
    </location>
</feature>
<dbReference type="GO" id="GO:0003729">
    <property type="term" value="F:mRNA binding"/>
    <property type="evidence" value="ECO:0007669"/>
    <property type="project" value="InterPro"/>
</dbReference>
<dbReference type="PANTHER" id="PTHR16291">
    <property type="entry name" value="NUCLEAR CAP-BINDING PROTEIN SUBUNIT 3"/>
    <property type="match status" value="1"/>
</dbReference>
<feature type="compositionally biased region" description="Basic and acidic residues" evidence="4">
    <location>
        <begin position="468"/>
        <end position="477"/>
    </location>
</feature>
<dbReference type="Pfam" id="PF10309">
    <property type="entry name" value="NCBP3"/>
    <property type="match status" value="1"/>
</dbReference>
<name>A0A9P0FHW5_BRAAE</name>
<gene>
    <name evidence="5" type="ORF">MELIAE_LOCUS6858</name>
</gene>
<dbReference type="GO" id="GO:0000340">
    <property type="term" value="F:RNA 7-methylguanosine cap binding"/>
    <property type="evidence" value="ECO:0007669"/>
    <property type="project" value="InterPro"/>
</dbReference>
<dbReference type="AlphaFoldDB" id="A0A9P0FHW5"/>
<accession>A0A9P0FHW5</accession>
<keyword evidence="6" id="KW-1185">Reference proteome</keyword>